<dbReference type="GO" id="GO:0016020">
    <property type="term" value="C:membrane"/>
    <property type="evidence" value="ECO:0007669"/>
    <property type="project" value="TreeGrafter"/>
</dbReference>
<feature type="transmembrane region" description="Helical" evidence="1">
    <location>
        <begin position="564"/>
        <end position="591"/>
    </location>
</feature>
<dbReference type="Pfam" id="PF13962">
    <property type="entry name" value="PGG"/>
    <property type="match status" value="1"/>
</dbReference>
<organism evidence="3 4">
    <name type="scientific">Cynara cardunculus var. scolymus</name>
    <name type="common">Globe artichoke</name>
    <name type="synonym">Cynara scolymus</name>
    <dbReference type="NCBI Taxonomy" id="59895"/>
    <lineage>
        <taxon>Eukaryota</taxon>
        <taxon>Viridiplantae</taxon>
        <taxon>Streptophyta</taxon>
        <taxon>Embryophyta</taxon>
        <taxon>Tracheophyta</taxon>
        <taxon>Spermatophyta</taxon>
        <taxon>Magnoliopsida</taxon>
        <taxon>eudicotyledons</taxon>
        <taxon>Gunneridae</taxon>
        <taxon>Pentapetalae</taxon>
        <taxon>asterids</taxon>
        <taxon>campanulids</taxon>
        <taxon>Asterales</taxon>
        <taxon>Asteraceae</taxon>
        <taxon>Carduoideae</taxon>
        <taxon>Cardueae</taxon>
        <taxon>Carduinae</taxon>
        <taxon>Cynara</taxon>
    </lineage>
</organism>
<dbReference type="SUPFAM" id="SSF48403">
    <property type="entry name" value="Ankyrin repeat"/>
    <property type="match status" value="1"/>
</dbReference>
<dbReference type="InterPro" id="IPR002110">
    <property type="entry name" value="Ankyrin_rpt"/>
</dbReference>
<keyword evidence="1" id="KW-0812">Transmembrane</keyword>
<reference evidence="3 4" key="1">
    <citation type="journal article" date="2016" name="Sci. Rep.">
        <title>The genome sequence of the outbreeding globe artichoke constructed de novo incorporating a phase-aware low-pass sequencing strategy of F1 progeny.</title>
        <authorList>
            <person name="Scaglione D."/>
            <person name="Reyes-Chin-Wo S."/>
            <person name="Acquadro A."/>
            <person name="Froenicke L."/>
            <person name="Portis E."/>
            <person name="Beitel C."/>
            <person name="Tirone M."/>
            <person name="Mauro R."/>
            <person name="Lo Monaco A."/>
            <person name="Mauromicale G."/>
            <person name="Faccioli P."/>
            <person name="Cattivelli L."/>
            <person name="Rieseberg L."/>
            <person name="Michelmore R."/>
            <person name="Lanteri S."/>
        </authorList>
    </citation>
    <scope>NUCLEOTIDE SEQUENCE [LARGE SCALE GENOMIC DNA]</scope>
    <source>
        <strain evidence="3">2C</strain>
    </source>
</reference>
<evidence type="ECO:0000313" key="4">
    <source>
        <dbReference type="Proteomes" id="UP000243975"/>
    </source>
</evidence>
<feature type="domain" description="PGG" evidence="2">
    <location>
        <begin position="478"/>
        <end position="587"/>
    </location>
</feature>
<dbReference type="STRING" id="59895.A0A118JUS7"/>
<evidence type="ECO:0000313" key="3">
    <source>
        <dbReference type="EMBL" id="KVH92036.1"/>
    </source>
</evidence>
<keyword evidence="1" id="KW-1133">Transmembrane helix</keyword>
<protein>
    <submittedName>
        <fullName evidence="3">Ankyrin repeat-containing protein</fullName>
    </submittedName>
</protein>
<keyword evidence="4" id="KW-1185">Reference proteome</keyword>
<proteinExistence type="predicted"/>
<comment type="caution">
    <text evidence="3">The sequence shown here is derived from an EMBL/GenBank/DDBJ whole genome shotgun (WGS) entry which is preliminary data.</text>
</comment>
<dbReference type="PANTHER" id="PTHR24177:SF383">
    <property type="entry name" value="ANKYRIN REPEAT-CONTAINING DOMAIN, PGG DOMAIN, ANKYRIN REPEAT-CONTAINING DOMAIN SUPERFAMILY"/>
    <property type="match status" value="1"/>
</dbReference>
<dbReference type="InterPro" id="IPR026961">
    <property type="entry name" value="PGG_dom"/>
</dbReference>
<dbReference type="InterPro" id="IPR036770">
    <property type="entry name" value="Ankyrin_rpt-contain_sf"/>
</dbReference>
<gene>
    <name evidence="3" type="ORF">Ccrd_005935</name>
</gene>
<dbReference type="Gramene" id="KVH92036">
    <property type="protein sequence ID" value="KVH92036"/>
    <property type="gene ID" value="Ccrd_005935"/>
</dbReference>
<evidence type="ECO:0000256" key="1">
    <source>
        <dbReference type="SAM" id="Phobius"/>
    </source>
</evidence>
<feature type="transmembrane region" description="Helical" evidence="1">
    <location>
        <begin position="597"/>
        <end position="616"/>
    </location>
</feature>
<dbReference type="PANTHER" id="PTHR24177">
    <property type="entry name" value="CASKIN"/>
    <property type="match status" value="1"/>
</dbReference>
<sequence>MDEEKNNMQCGWVVATYLIFKSSSCSNSKQAEEMNTPNGNRHHQINIVSASHNQPSQLPPLNLPRRDLLDGGDDFNAICIPLYKALTSNDFKAVKVILDKRPMLVQFSITESCETILHIAVLLGKSCVLVQYLMSLMTKEDLELPNGSGETALCLVARTGNVEIAKILVEKNDGLIDIPNSEGRLPLQVAVLYGRHEMVEYLYNTSQRMTGHFWTHQDRSWVLEKCVDKSLFDLALQMAVDLPELAINGSILRLLARRPYTFYFLKFRWFYRLKSLLKGALKFRFDYHCKGDDLIKLLGMVLTQIMKLPKVEIDDIIRGPPDETTTNTEEDAKQKYSSRLLFHAAEMGNTEFVVEVIRQYPHLALDVNDDNQSIFHVAVLHRNEGIYKLLHEIDHIRNSIVTLEDKNGNNMLHLVSQSTMGYRRLMVSGLQMNKERLWYREVEGMLPSHLCRKKNAAGLTPYELFIKNHKDLFSKEKKLMKQMVTQLMVVEALIATISFAAVFTFPGGYNQTTGTPILLQKTLSKFFIIFDSLSFLSSTTSILVVLHLIMFDGFAHALSISSKLVTLCLTLAFFSIATIILTFLINLLLLYQNNYDWLPTLILCSAAVPFVVLYVLQTYVLNGHRTSL</sequence>
<name>A0A118JUS7_CYNCS</name>
<evidence type="ECO:0000259" key="2">
    <source>
        <dbReference type="Pfam" id="PF13962"/>
    </source>
</evidence>
<accession>A0A118JUS7</accession>
<dbReference type="Pfam" id="PF12796">
    <property type="entry name" value="Ank_2"/>
    <property type="match status" value="1"/>
</dbReference>
<feature type="transmembrane region" description="Helical" evidence="1">
    <location>
        <begin position="487"/>
        <end position="506"/>
    </location>
</feature>
<feature type="transmembrane region" description="Helical" evidence="1">
    <location>
        <begin position="526"/>
        <end position="552"/>
    </location>
</feature>
<dbReference type="EMBL" id="LEKV01004871">
    <property type="protein sequence ID" value="KVH92036.1"/>
    <property type="molecule type" value="Genomic_DNA"/>
</dbReference>
<keyword evidence="1" id="KW-0472">Membrane</keyword>
<dbReference type="AlphaFoldDB" id="A0A118JUS7"/>
<dbReference type="SMART" id="SM00248">
    <property type="entry name" value="ANK"/>
    <property type="match status" value="6"/>
</dbReference>
<dbReference type="Proteomes" id="UP000243975">
    <property type="component" value="Unassembled WGS sequence"/>
</dbReference>
<dbReference type="Gene3D" id="1.25.40.20">
    <property type="entry name" value="Ankyrin repeat-containing domain"/>
    <property type="match status" value="2"/>
</dbReference>